<keyword evidence="1" id="KW-0472">Membrane</keyword>
<proteinExistence type="predicted"/>
<dbReference type="Proteomes" id="UP000762676">
    <property type="component" value="Unassembled WGS sequence"/>
</dbReference>
<keyword evidence="1" id="KW-1133">Transmembrane helix</keyword>
<feature type="transmembrane region" description="Helical" evidence="1">
    <location>
        <begin position="106"/>
        <end position="130"/>
    </location>
</feature>
<feature type="transmembrane region" description="Helical" evidence="1">
    <location>
        <begin position="218"/>
        <end position="238"/>
    </location>
</feature>
<feature type="transmembrane region" description="Helical" evidence="1">
    <location>
        <begin position="250"/>
        <end position="267"/>
    </location>
</feature>
<feature type="transmembrane region" description="Helical" evidence="1">
    <location>
        <begin position="175"/>
        <end position="198"/>
    </location>
</feature>
<reference evidence="2 3" key="1">
    <citation type="journal article" date="2021" name="Elife">
        <title>Chloroplast acquisition without the gene transfer in kleptoplastic sea slugs, Plakobranchus ocellatus.</title>
        <authorList>
            <person name="Maeda T."/>
            <person name="Takahashi S."/>
            <person name="Yoshida T."/>
            <person name="Shimamura S."/>
            <person name="Takaki Y."/>
            <person name="Nagai Y."/>
            <person name="Toyoda A."/>
            <person name="Suzuki Y."/>
            <person name="Arimoto A."/>
            <person name="Ishii H."/>
            <person name="Satoh N."/>
            <person name="Nishiyama T."/>
            <person name="Hasebe M."/>
            <person name="Maruyama T."/>
            <person name="Minagawa J."/>
            <person name="Obokata J."/>
            <person name="Shigenobu S."/>
        </authorList>
    </citation>
    <scope>NUCLEOTIDE SEQUENCE [LARGE SCALE GENOMIC DNA]</scope>
</reference>
<evidence type="ECO:0000313" key="2">
    <source>
        <dbReference type="EMBL" id="GFR76006.1"/>
    </source>
</evidence>
<name>A0AAV4FSN6_9GAST</name>
<feature type="transmembrane region" description="Helical" evidence="1">
    <location>
        <begin position="273"/>
        <end position="292"/>
    </location>
</feature>
<feature type="transmembrane region" description="Helical" evidence="1">
    <location>
        <begin position="45"/>
        <end position="64"/>
    </location>
</feature>
<comment type="caution">
    <text evidence="2">The sequence shown here is derived from an EMBL/GenBank/DDBJ whole genome shotgun (WGS) entry which is preliminary data.</text>
</comment>
<evidence type="ECO:0000313" key="3">
    <source>
        <dbReference type="Proteomes" id="UP000762676"/>
    </source>
</evidence>
<dbReference type="AlphaFoldDB" id="A0AAV4FSN6"/>
<evidence type="ECO:0008006" key="4">
    <source>
        <dbReference type="Google" id="ProtNLM"/>
    </source>
</evidence>
<sequence>MSNNTTTKVAAEAVQPPPGNIRVQTIYVNGKAFSNPLYLKGMEVAILQLIIAGMCLTIYGYNIFQFKNHRLTKKMVFFPFLLFPGIIDNIYDYVTMGDVGNFETNAIVTLLIIMVLFAVLSLLYTAMYTYDAHIYDAKVRYTPLSQEDESGIELGDFDGGGGDKKRMRTTRWETIIEYMSANVVWAITTYNMMLILIYAARYISHTDHNYMRELDVAIISIVLMGFLVLLGVADFILFNNPANGSIFMQYVTVAFFALSLSASFHAQVGFCELLTVVGFLAAAFATVYRLVYMEIDSRLRKKQD</sequence>
<organism evidence="2 3">
    <name type="scientific">Elysia marginata</name>
    <dbReference type="NCBI Taxonomy" id="1093978"/>
    <lineage>
        <taxon>Eukaryota</taxon>
        <taxon>Metazoa</taxon>
        <taxon>Spiralia</taxon>
        <taxon>Lophotrochozoa</taxon>
        <taxon>Mollusca</taxon>
        <taxon>Gastropoda</taxon>
        <taxon>Heterobranchia</taxon>
        <taxon>Euthyneura</taxon>
        <taxon>Panpulmonata</taxon>
        <taxon>Sacoglossa</taxon>
        <taxon>Placobranchoidea</taxon>
        <taxon>Plakobranchidae</taxon>
        <taxon>Elysia</taxon>
    </lineage>
</organism>
<dbReference type="EMBL" id="BMAT01011622">
    <property type="protein sequence ID" value="GFR76006.1"/>
    <property type="molecule type" value="Genomic_DNA"/>
</dbReference>
<accession>A0AAV4FSN6</accession>
<protein>
    <recommendedName>
        <fullName evidence="4">MARVEL domain-containing protein</fullName>
    </recommendedName>
</protein>
<evidence type="ECO:0000256" key="1">
    <source>
        <dbReference type="SAM" id="Phobius"/>
    </source>
</evidence>
<feature type="transmembrane region" description="Helical" evidence="1">
    <location>
        <begin position="76"/>
        <end position="94"/>
    </location>
</feature>
<keyword evidence="1" id="KW-0812">Transmembrane</keyword>
<gene>
    <name evidence="2" type="ORF">ElyMa_005790000</name>
</gene>
<keyword evidence="3" id="KW-1185">Reference proteome</keyword>